<dbReference type="RefSeq" id="WP_381371090.1">
    <property type="nucleotide sequence ID" value="NZ_JBHSOA010000131.1"/>
</dbReference>
<name>A0ABW1E882_9ACTN</name>
<dbReference type="Pfam" id="PF13359">
    <property type="entry name" value="DDE_Tnp_4"/>
    <property type="match status" value="1"/>
</dbReference>
<comment type="cofactor">
    <cofactor evidence="1">
        <name>a divalent metal cation</name>
        <dbReference type="ChEBI" id="CHEBI:60240"/>
    </cofactor>
</comment>
<accession>A0ABW1E882</accession>
<evidence type="ECO:0000313" key="4">
    <source>
        <dbReference type="EMBL" id="MFC5856660.1"/>
    </source>
</evidence>
<evidence type="ECO:0000313" key="5">
    <source>
        <dbReference type="Proteomes" id="UP001596180"/>
    </source>
</evidence>
<keyword evidence="5" id="KW-1185">Reference proteome</keyword>
<keyword evidence="2" id="KW-0479">Metal-binding</keyword>
<evidence type="ECO:0000256" key="1">
    <source>
        <dbReference type="ARBA" id="ARBA00001968"/>
    </source>
</evidence>
<gene>
    <name evidence="4" type="ORF">ACFPZI_34405</name>
</gene>
<organism evidence="4 5">
    <name type="scientific">Streptomyces chlorus</name>
    <dbReference type="NCBI Taxonomy" id="887452"/>
    <lineage>
        <taxon>Bacteria</taxon>
        <taxon>Bacillati</taxon>
        <taxon>Actinomycetota</taxon>
        <taxon>Actinomycetes</taxon>
        <taxon>Kitasatosporales</taxon>
        <taxon>Streptomycetaceae</taxon>
        <taxon>Streptomyces</taxon>
    </lineage>
</organism>
<reference evidence="5" key="1">
    <citation type="journal article" date="2019" name="Int. J. Syst. Evol. Microbiol.">
        <title>The Global Catalogue of Microorganisms (GCM) 10K type strain sequencing project: providing services to taxonomists for standard genome sequencing and annotation.</title>
        <authorList>
            <consortium name="The Broad Institute Genomics Platform"/>
            <consortium name="The Broad Institute Genome Sequencing Center for Infectious Disease"/>
            <person name="Wu L."/>
            <person name="Ma J."/>
        </authorList>
    </citation>
    <scope>NUCLEOTIDE SEQUENCE [LARGE SCALE GENOMIC DNA]</scope>
    <source>
        <strain evidence="5">JCM 10411</strain>
    </source>
</reference>
<dbReference type="InterPro" id="IPR027806">
    <property type="entry name" value="HARBI1_dom"/>
</dbReference>
<protein>
    <submittedName>
        <fullName evidence="4">Transposase family protein</fullName>
    </submittedName>
</protein>
<sequence>MRRWLLEAIHLLAARAERLDRALKKIVKRGGAVVLIDGTPIPTRRRTGVDDRPDYSGKRTMHGLHVLALTDEKGNLIRVSAARRGRTHDVTAARHDHITTRLREAGLGAIADLGFLGLDDDPDNPVIITGYRAARGRRLTAAQKEANRLVAHERAANEHGFADLKNWRVLTRLRLAARHATVLLRALLVLTRAEVSR</sequence>
<feature type="domain" description="DDE Tnp4" evidence="3">
    <location>
        <begin position="36"/>
        <end position="191"/>
    </location>
</feature>
<dbReference type="EMBL" id="JBHSOA010000131">
    <property type="protein sequence ID" value="MFC5856660.1"/>
    <property type="molecule type" value="Genomic_DNA"/>
</dbReference>
<evidence type="ECO:0000259" key="3">
    <source>
        <dbReference type="Pfam" id="PF13359"/>
    </source>
</evidence>
<dbReference type="Proteomes" id="UP001596180">
    <property type="component" value="Unassembled WGS sequence"/>
</dbReference>
<proteinExistence type="predicted"/>
<comment type="caution">
    <text evidence="4">The sequence shown here is derived from an EMBL/GenBank/DDBJ whole genome shotgun (WGS) entry which is preliminary data.</text>
</comment>
<evidence type="ECO:0000256" key="2">
    <source>
        <dbReference type="ARBA" id="ARBA00022723"/>
    </source>
</evidence>